<evidence type="ECO:0000313" key="3">
    <source>
        <dbReference type="Proteomes" id="UP000287352"/>
    </source>
</evidence>
<dbReference type="Proteomes" id="UP000287352">
    <property type="component" value="Unassembled WGS sequence"/>
</dbReference>
<dbReference type="InterPro" id="IPR003719">
    <property type="entry name" value="Phenazine_PhzF-like"/>
</dbReference>
<protein>
    <submittedName>
        <fullName evidence="2">Phenazine biosynthesis protein PhzF</fullName>
    </submittedName>
</protein>
<feature type="active site" evidence="1">
    <location>
        <position position="46"/>
    </location>
</feature>
<evidence type="ECO:0000256" key="1">
    <source>
        <dbReference type="PIRSR" id="PIRSR016184-1"/>
    </source>
</evidence>
<dbReference type="PIRSF" id="PIRSF016184">
    <property type="entry name" value="PhzC_PhzF"/>
    <property type="match status" value="1"/>
</dbReference>
<dbReference type="EMBL" id="BIFR01000001">
    <property type="protein sequence ID" value="GCE11944.1"/>
    <property type="molecule type" value="Genomic_DNA"/>
</dbReference>
<dbReference type="RefSeq" id="WP_126579616.1">
    <property type="nucleotide sequence ID" value="NZ_BIFR01000001.1"/>
</dbReference>
<keyword evidence="3" id="KW-1185">Reference proteome</keyword>
<comment type="caution">
    <text evidence="2">The sequence shown here is derived from an EMBL/GenBank/DDBJ whole genome shotgun (WGS) entry which is preliminary data.</text>
</comment>
<dbReference type="GO" id="GO:0005737">
    <property type="term" value="C:cytoplasm"/>
    <property type="evidence" value="ECO:0007669"/>
    <property type="project" value="TreeGrafter"/>
</dbReference>
<dbReference type="SUPFAM" id="SSF54506">
    <property type="entry name" value="Diaminopimelate epimerase-like"/>
    <property type="match status" value="1"/>
</dbReference>
<proteinExistence type="predicted"/>
<dbReference type="PANTHER" id="PTHR13774">
    <property type="entry name" value="PHENAZINE BIOSYNTHESIS PROTEIN"/>
    <property type="match status" value="1"/>
</dbReference>
<gene>
    <name evidence="2" type="ORF">KTT_18030</name>
</gene>
<dbReference type="PANTHER" id="PTHR13774:SF32">
    <property type="entry name" value="ANTISENSE-ENHANCING SEQUENCE 1"/>
    <property type="match status" value="1"/>
</dbReference>
<evidence type="ECO:0000313" key="2">
    <source>
        <dbReference type="EMBL" id="GCE11944.1"/>
    </source>
</evidence>
<dbReference type="NCBIfam" id="TIGR00654">
    <property type="entry name" value="PhzF_family"/>
    <property type="match status" value="1"/>
</dbReference>
<name>A0A401ZYL2_9CHLR</name>
<dbReference type="Pfam" id="PF02567">
    <property type="entry name" value="PhzC-PhzF"/>
    <property type="match status" value="1"/>
</dbReference>
<reference evidence="3" key="1">
    <citation type="submission" date="2018-12" db="EMBL/GenBank/DDBJ databases">
        <title>Tengunoibacter tsumagoiensis gen. nov., sp. nov., Dictyobacter kobayashii sp. nov., D. alpinus sp. nov., and D. joshuensis sp. nov. and description of Dictyobacteraceae fam. nov. within the order Ktedonobacterales isolated from Tengu-no-mugimeshi.</title>
        <authorList>
            <person name="Wang C.M."/>
            <person name="Zheng Y."/>
            <person name="Sakai Y."/>
            <person name="Toyoda A."/>
            <person name="Minakuchi Y."/>
            <person name="Abe K."/>
            <person name="Yokota A."/>
            <person name="Yabe S."/>
        </authorList>
    </citation>
    <scope>NUCLEOTIDE SEQUENCE [LARGE SCALE GENOMIC DNA]</scope>
    <source>
        <strain evidence="3">Uno3</strain>
    </source>
</reference>
<accession>A0A401ZYL2</accession>
<dbReference type="Gene3D" id="3.10.310.10">
    <property type="entry name" value="Diaminopimelate Epimerase, Chain A, domain 1"/>
    <property type="match status" value="2"/>
</dbReference>
<dbReference type="OrthoDB" id="9788221at2"/>
<organism evidence="2 3">
    <name type="scientific">Tengunoibacter tsumagoiensis</name>
    <dbReference type="NCBI Taxonomy" id="2014871"/>
    <lineage>
        <taxon>Bacteria</taxon>
        <taxon>Bacillati</taxon>
        <taxon>Chloroflexota</taxon>
        <taxon>Ktedonobacteria</taxon>
        <taxon>Ktedonobacterales</taxon>
        <taxon>Dictyobacteraceae</taxon>
        <taxon>Tengunoibacter</taxon>
    </lineage>
</organism>
<sequence length="301" mass="33099">MSLEYFHVNVFSRVPYRGNGLPVFPTASGLHTSQMLSITQELRHLEAIFLEPGKDANTVHARVFDLFEELPFAGHPIIGAAAILHHLSGRTSPQTWQFKLTEKVVSIATEQTEYGYTGLLNQGVPEFLGMVTERDLFARAFGLTSGDLHPTLPLEVVSTGLRYLIIPVRPGVLQHARILSDITEMLRRVRAQFAVLFDEAALEIRHWSNDGTVEDVATGSAAGTIGAYRLRHRLTRAGERFILNQGRFIGRPSTLCVQPEGTSEAIQTVKVGGDVVLLGHGALEVLPTGALQEQETTAREQ</sequence>
<dbReference type="AlphaFoldDB" id="A0A401ZYL2"/>
<dbReference type="GO" id="GO:0016853">
    <property type="term" value="F:isomerase activity"/>
    <property type="evidence" value="ECO:0007669"/>
    <property type="project" value="TreeGrafter"/>
</dbReference>